<dbReference type="RefSeq" id="WP_094998270.1">
    <property type="nucleotide sequence ID" value="NZ_BMJL01000010.1"/>
</dbReference>
<dbReference type="EMBL" id="CP022957">
    <property type="protein sequence ID" value="ASV31682.1"/>
    <property type="molecule type" value="Genomic_DNA"/>
</dbReference>
<reference evidence="2 3" key="1">
    <citation type="submission" date="2017-08" db="EMBL/GenBank/DDBJ databases">
        <title>The complete genome sequence of Maribacter sp. B1, isolated from deep-sea sediment.</title>
        <authorList>
            <person name="Wu Y.-H."/>
            <person name="Cheng H."/>
            <person name="Xu X.-W."/>
        </authorList>
    </citation>
    <scope>NUCLEOTIDE SEQUENCE [LARGE SCALE GENOMIC DNA]</scope>
    <source>
        <strain evidence="2 3">B1</strain>
    </source>
</reference>
<dbReference type="AlphaFoldDB" id="A0A223V8Q2"/>
<feature type="transmembrane region" description="Helical" evidence="1">
    <location>
        <begin position="12"/>
        <end position="32"/>
    </location>
</feature>
<dbReference type="Proteomes" id="UP000215244">
    <property type="component" value="Chromosome"/>
</dbReference>
<evidence type="ECO:0000313" key="3">
    <source>
        <dbReference type="Proteomes" id="UP000215244"/>
    </source>
</evidence>
<keyword evidence="3" id="KW-1185">Reference proteome</keyword>
<proteinExistence type="predicted"/>
<name>A0A223V8Q2_9FLAO</name>
<keyword evidence="1" id="KW-1133">Transmembrane helix</keyword>
<evidence type="ECO:0000256" key="1">
    <source>
        <dbReference type="SAM" id="Phobius"/>
    </source>
</evidence>
<accession>A0A223V8Q2</accession>
<protein>
    <submittedName>
        <fullName evidence="2">Uncharacterized protein</fullName>
    </submittedName>
</protein>
<sequence>MKTSKNSLDAKLMTDILILMMFIAAAILFMQYSQEIENEIRTTVLNSVNDINGSIAETRTGR</sequence>
<evidence type="ECO:0000313" key="2">
    <source>
        <dbReference type="EMBL" id="ASV31682.1"/>
    </source>
</evidence>
<gene>
    <name evidence="2" type="ORF">CJ263_16485</name>
</gene>
<dbReference type="KEGG" id="marb:CJ263_16485"/>
<organism evidence="2 3">
    <name type="scientific">Maribacter cobaltidurans</name>
    <dbReference type="NCBI Taxonomy" id="1178778"/>
    <lineage>
        <taxon>Bacteria</taxon>
        <taxon>Pseudomonadati</taxon>
        <taxon>Bacteroidota</taxon>
        <taxon>Flavobacteriia</taxon>
        <taxon>Flavobacteriales</taxon>
        <taxon>Flavobacteriaceae</taxon>
        <taxon>Maribacter</taxon>
    </lineage>
</organism>
<keyword evidence="1" id="KW-0812">Transmembrane</keyword>
<dbReference type="OrthoDB" id="1179561at2"/>
<keyword evidence="1" id="KW-0472">Membrane</keyword>